<keyword evidence="2" id="KW-1185">Reference proteome</keyword>
<sequence length="134" mass="14768">MGKSVEVKQVELVEKLVKKFDEVMSDEDALADVLNGLVDALKPLAKDEKQKVQYGELCAIVEGILEYSSGFASKTSTSEKQQAKLKKSLNAIIKIKEYLVCSLSINVEEDYGPQRRIGSDENTVLDQQEASAAK</sequence>
<evidence type="ECO:0000313" key="1">
    <source>
        <dbReference type="EMBL" id="CAG9809116.1"/>
    </source>
</evidence>
<dbReference type="EMBL" id="OU895879">
    <property type="protein sequence ID" value="CAG9809116.1"/>
    <property type="molecule type" value="Genomic_DNA"/>
</dbReference>
<reference evidence="1" key="2">
    <citation type="submission" date="2022-10" db="EMBL/GenBank/DDBJ databases">
        <authorList>
            <consortium name="ENA_rothamsted_submissions"/>
            <consortium name="culmorum"/>
            <person name="King R."/>
        </authorList>
    </citation>
    <scope>NUCLEOTIDE SEQUENCE</scope>
</reference>
<name>A0A9N9WYQ8_9DIPT</name>
<reference evidence="1" key="1">
    <citation type="submission" date="2022-01" db="EMBL/GenBank/DDBJ databases">
        <authorList>
            <person name="King R."/>
        </authorList>
    </citation>
    <scope>NUCLEOTIDE SEQUENCE</scope>
</reference>
<dbReference type="Proteomes" id="UP001153620">
    <property type="component" value="Chromosome 3"/>
</dbReference>
<accession>A0A9N9WYQ8</accession>
<gene>
    <name evidence="1" type="ORF">CHIRRI_LOCUS11945</name>
</gene>
<dbReference type="AlphaFoldDB" id="A0A9N9WYQ8"/>
<proteinExistence type="predicted"/>
<organism evidence="1 2">
    <name type="scientific">Chironomus riparius</name>
    <dbReference type="NCBI Taxonomy" id="315576"/>
    <lineage>
        <taxon>Eukaryota</taxon>
        <taxon>Metazoa</taxon>
        <taxon>Ecdysozoa</taxon>
        <taxon>Arthropoda</taxon>
        <taxon>Hexapoda</taxon>
        <taxon>Insecta</taxon>
        <taxon>Pterygota</taxon>
        <taxon>Neoptera</taxon>
        <taxon>Endopterygota</taxon>
        <taxon>Diptera</taxon>
        <taxon>Nematocera</taxon>
        <taxon>Chironomoidea</taxon>
        <taxon>Chironomidae</taxon>
        <taxon>Chironominae</taxon>
        <taxon>Chironomus</taxon>
    </lineage>
</organism>
<evidence type="ECO:0000313" key="2">
    <source>
        <dbReference type="Proteomes" id="UP001153620"/>
    </source>
</evidence>
<protein>
    <submittedName>
        <fullName evidence="1">Uncharacterized protein</fullName>
    </submittedName>
</protein>